<feature type="transmembrane region" description="Helical" evidence="6">
    <location>
        <begin position="82"/>
        <end position="106"/>
    </location>
</feature>
<reference evidence="8" key="2">
    <citation type="submission" date="2017-05" db="EMBL/GenBank/DDBJ databases">
        <authorList>
            <person name="Munson-Mcgee J.H."/>
        </authorList>
    </citation>
    <scope>NUCLEOTIDE SEQUENCE</scope>
    <source>
        <strain evidence="8">SCGC AB-777_F03</strain>
    </source>
</reference>
<dbReference type="PROSITE" id="PS00108">
    <property type="entry name" value="PROTEIN_KINASE_ST"/>
    <property type="match status" value="1"/>
</dbReference>
<feature type="transmembrane region" description="Helical" evidence="6">
    <location>
        <begin position="12"/>
        <end position="31"/>
    </location>
</feature>
<sequence length="632" mass="71311">MRKPQNDKLFSLSIFSTIVILVAFFVTRNYLLLASLIGPLSSIKTSYNRKYSLYSMILSLLSAAVSSPTYSLPLSFLISVYLYFDFYIGLIFFLLIEAIMFVITLFYSVIPPYSAPPVLYDLLTATPLALLTIANYRAYKGKDYNVVTFKTVGIPRGTPWFIELDNNVINSVDDELRVVSKGGTWITCPVKVGNEYYLPKHNKGVCRSGDEITIFFERGDEKDLNKFEECLVTFVATGLPKGVTFSVEVNGKKYNGKEIIKVPAIDNSFIIWRAFDVKVSDIVFQPKVSMGTTIRGKVVGIEFEPKIIVKQLDLKNWDPKVWVDRDVYGYKVTDVIGEGGYSYVLKAEKDGKYYAIKILKPARSLSQTVAIREFVDIFKESNNLIKLSDNPHLVRINGIFADVNQIGSIFKGDTEIYLKYPPAIIMDFMRGGTAKELIHFREEKEEWYEIVKIIIKHVALALKHIHDNGYVHLDVKPQNIFFEEPLGDNLTDIRNKLIQNPKIIKLGDLGSASKIGEKFFQISPAYGSPMQLEHAILGLGAEPSFDIFSLGITGYYLLTGNASPVADYLDRAIDFYNNNDIATALKIVNEAKTVISNWNPSIPQNVPMNLRNVIINCIKGTIKDEEITRLLQ</sequence>
<comment type="similarity">
    <text evidence="5">Belongs to the protein kinase superfamily. Ser/Thr protein kinase family. GCN2 subfamily.</text>
</comment>
<keyword evidence="6" id="KW-0472">Membrane</keyword>
<reference evidence="9" key="3">
    <citation type="submission" date="2017-05" db="EMBL/GenBank/DDBJ databases">
        <authorList>
            <person name="Song R."/>
            <person name="Chenine A.L."/>
            <person name="Ruprecht R.M."/>
        </authorList>
    </citation>
    <scope>NUCLEOTIDE SEQUENCE</scope>
    <source>
        <strain evidence="9">SCGC AB-777_F03</strain>
    </source>
</reference>
<dbReference type="Pfam" id="PF00069">
    <property type="entry name" value="Pkinase"/>
    <property type="match status" value="1"/>
</dbReference>
<dbReference type="Gene3D" id="1.10.510.10">
    <property type="entry name" value="Transferase(Phosphotransferase) domain 1"/>
    <property type="match status" value="1"/>
</dbReference>
<name>A0A2T9WKI7_NANST</name>
<evidence type="ECO:0000259" key="7">
    <source>
        <dbReference type="PROSITE" id="PS50011"/>
    </source>
</evidence>
<dbReference type="EMBL" id="QEFP01000017">
    <property type="protein sequence ID" value="PVU68341.1"/>
    <property type="molecule type" value="Genomic_DNA"/>
</dbReference>
<keyword evidence="2" id="KW-0547">Nucleotide-binding</keyword>
<keyword evidence="3 8" id="KW-0418">Kinase</keyword>
<keyword evidence="6" id="KW-0812">Transmembrane</keyword>
<evidence type="ECO:0000256" key="2">
    <source>
        <dbReference type="ARBA" id="ARBA00022741"/>
    </source>
</evidence>
<dbReference type="RefSeq" id="WP_228615232.1">
    <property type="nucleotide sequence ID" value="NZ_QEFP02000005.1"/>
</dbReference>
<dbReference type="SMART" id="SM00220">
    <property type="entry name" value="S_TKc"/>
    <property type="match status" value="1"/>
</dbReference>
<evidence type="ECO:0000256" key="1">
    <source>
        <dbReference type="ARBA" id="ARBA00022679"/>
    </source>
</evidence>
<dbReference type="InterPro" id="IPR017441">
    <property type="entry name" value="Protein_kinase_ATP_BS"/>
</dbReference>
<dbReference type="GO" id="GO:0004674">
    <property type="term" value="F:protein serine/threonine kinase activity"/>
    <property type="evidence" value="ECO:0007669"/>
    <property type="project" value="UniProtKB-KW"/>
</dbReference>
<dbReference type="PROSITE" id="PS00107">
    <property type="entry name" value="PROTEIN_KINASE_ATP"/>
    <property type="match status" value="1"/>
</dbReference>
<keyword evidence="8" id="KW-0723">Serine/threonine-protein kinase</keyword>
<proteinExistence type="inferred from homology"/>
<dbReference type="Proteomes" id="UP000245509">
    <property type="component" value="Unassembled WGS sequence"/>
</dbReference>
<dbReference type="InterPro" id="IPR050339">
    <property type="entry name" value="CC_SR_Kinase"/>
</dbReference>
<dbReference type="GO" id="GO:0005737">
    <property type="term" value="C:cytoplasm"/>
    <property type="evidence" value="ECO:0007669"/>
    <property type="project" value="TreeGrafter"/>
</dbReference>
<dbReference type="PROSITE" id="PS50011">
    <property type="entry name" value="PROTEIN_KINASE_DOM"/>
    <property type="match status" value="1"/>
</dbReference>
<dbReference type="InterPro" id="IPR000719">
    <property type="entry name" value="Prot_kinase_dom"/>
</dbReference>
<evidence type="ECO:0000313" key="8">
    <source>
        <dbReference type="EMBL" id="MCC5447004.1"/>
    </source>
</evidence>
<dbReference type="GO" id="GO:0005524">
    <property type="term" value="F:ATP binding"/>
    <property type="evidence" value="ECO:0007669"/>
    <property type="project" value="UniProtKB-KW"/>
</dbReference>
<organism evidence="9">
    <name type="scientific">Nanobsidianus stetteri</name>
    <dbReference type="NCBI Taxonomy" id="1294122"/>
    <lineage>
        <taxon>Archaea</taxon>
        <taxon>Nanobdellota</taxon>
        <taxon>Candidatus Nanoarchaeia</taxon>
        <taxon>Nanoarchaeales</taxon>
        <taxon>Nanopusillaceae</taxon>
        <taxon>Candidatus Nanobsidianus</taxon>
    </lineage>
</organism>
<comment type="caution">
    <text evidence="9">The sequence shown here is derived from an EMBL/GenBank/DDBJ whole genome shotgun (WGS) entry which is preliminary data.</text>
</comment>
<feature type="domain" description="Protein kinase" evidence="7">
    <location>
        <begin position="330"/>
        <end position="632"/>
    </location>
</feature>
<keyword evidence="1" id="KW-0808">Transferase</keyword>
<dbReference type="InterPro" id="IPR008271">
    <property type="entry name" value="Ser/Thr_kinase_AS"/>
</dbReference>
<dbReference type="AlphaFoldDB" id="A0A2T9WKI7"/>
<evidence type="ECO:0000256" key="5">
    <source>
        <dbReference type="ARBA" id="ARBA00037982"/>
    </source>
</evidence>
<keyword evidence="4" id="KW-0067">ATP-binding</keyword>
<protein>
    <submittedName>
        <fullName evidence="8">Serine/threonine protein kinase</fullName>
    </submittedName>
</protein>
<reference evidence="8" key="4">
    <citation type="submission" date="2021-11" db="EMBL/GenBank/DDBJ databases">
        <authorList>
            <person name="Munson-Mcgee J."/>
            <person name="Field E."/>
            <person name="Bateson M."/>
            <person name="Rooney C."/>
            <person name="Stepanauskas R."/>
            <person name="Young M."/>
        </authorList>
    </citation>
    <scope>NUCLEOTIDE SEQUENCE</scope>
    <source>
        <strain evidence="8">SCGC AB-777_F03</strain>
    </source>
</reference>
<dbReference type="SUPFAM" id="SSF56112">
    <property type="entry name" value="Protein kinase-like (PK-like)"/>
    <property type="match status" value="1"/>
</dbReference>
<keyword evidence="6" id="KW-1133">Transmembrane helix</keyword>
<evidence type="ECO:0000313" key="9">
    <source>
        <dbReference type="EMBL" id="PVU68341.1"/>
    </source>
</evidence>
<accession>A0A2T9WKI7</accession>
<dbReference type="InterPro" id="IPR011009">
    <property type="entry name" value="Kinase-like_dom_sf"/>
</dbReference>
<feature type="transmembrane region" description="Helical" evidence="6">
    <location>
        <begin position="51"/>
        <end position="70"/>
    </location>
</feature>
<gene>
    <name evidence="8" type="ORF">DDW03_001135</name>
    <name evidence="9" type="ORF">DDW03_02685</name>
</gene>
<evidence type="ECO:0000256" key="6">
    <source>
        <dbReference type="SAM" id="Phobius"/>
    </source>
</evidence>
<dbReference type="CDD" id="cd14014">
    <property type="entry name" value="STKc_PknB_like"/>
    <property type="match status" value="1"/>
</dbReference>
<dbReference type="PANTHER" id="PTHR11042">
    <property type="entry name" value="EUKARYOTIC TRANSLATION INITIATION FACTOR 2-ALPHA KINASE EIF2-ALPHA KINASE -RELATED"/>
    <property type="match status" value="1"/>
</dbReference>
<feature type="transmembrane region" description="Helical" evidence="6">
    <location>
        <begin position="118"/>
        <end position="136"/>
    </location>
</feature>
<evidence type="ECO:0000256" key="4">
    <source>
        <dbReference type="ARBA" id="ARBA00022840"/>
    </source>
</evidence>
<dbReference type="EMBL" id="QEFP02000005">
    <property type="protein sequence ID" value="MCC5447004.1"/>
    <property type="molecule type" value="Genomic_DNA"/>
</dbReference>
<evidence type="ECO:0000256" key="3">
    <source>
        <dbReference type="ARBA" id="ARBA00022777"/>
    </source>
</evidence>
<reference evidence="9" key="1">
    <citation type="journal article" date="2015" name="Appl. Environ. Microbiol.">
        <title>Nanoarchaeota, Their Sulfolobales Host, and Nanoarchaeota Virus Distribution across Yellowstone National Park Hot Springs.</title>
        <authorList>
            <person name="Munson-McGee J.H."/>
            <person name="Field E.K."/>
            <person name="Bateson M."/>
            <person name="Rooney C."/>
            <person name="Stepanauskas R."/>
            <person name="Young M.J."/>
        </authorList>
    </citation>
    <scope>NUCLEOTIDE SEQUENCE [LARGE SCALE GENOMIC DNA]</scope>
    <source>
        <strain evidence="9">SCGC AB-777_F03</strain>
    </source>
</reference>